<dbReference type="PIRSF" id="PIRSF032162">
    <property type="entry name" value="UCP032162_imp"/>
    <property type="match status" value="1"/>
</dbReference>
<keyword evidence="1" id="KW-1133">Transmembrane helix</keyword>
<evidence type="ECO:0000313" key="2">
    <source>
        <dbReference type="EMBL" id="QNT70277.1"/>
    </source>
</evidence>
<dbReference type="InterPro" id="IPR019253">
    <property type="entry name" value="DUF2244_TM"/>
</dbReference>
<dbReference type="EMBL" id="CP053923">
    <property type="protein sequence ID" value="QNT70277.1"/>
    <property type="molecule type" value="Genomic_DNA"/>
</dbReference>
<evidence type="ECO:0000313" key="3">
    <source>
        <dbReference type="Proteomes" id="UP000516369"/>
    </source>
</evidence>
<name>A0A7H1N3J1_9PROT</name>
<keyword evidence="3" id="KW-1185">Reference proteome</keyword>
<evidence type="ECO:0000256" key="1">
    <source>
        <dbReference type="SAM" id="Phobius"/>
    </source>
</evidence>
<organism evidence="2 3">
    <name type="scientific">Defluviicoccus vanus</name>
    <dbReference type="NCBI Taxonomy" id="111831"/>
    <lineage>
        <taxon>Bacteria</taxon>
        <taxon>Pseudomonadati</taxon>
        <taxon>Pseudomonadota</taxon>
        <taxon>Alphaproteobacteria</taxon>
        <taxon>Rhodospirillales</taxon>
        <taxon>Rhodospirillaceae</taxon>
        <taxon>Defluviicoccus</taxon>
    </lineage>
</organism>
<sequence length="159" mass="17671">MHQIAAGVVLYSAELRPHRSATPRTAMTIVLLVAVVWAIVIATFVAAGAWPVLPFLGLELLLLLLLFRLNQRAGNACEAIALTAAALTVRRTDHWGKQSQVSFPPHWLQVNLEPDPTRDNRLELRSHGRSLIIGSFLLPEEREQLAFSLRRALRRLTAG</sequence>
<proteinExistence type="predicted"/>
<dbReference type="Pfam" id="PF10003">
    <property type="entry name" value="DUF2244"/>
    <property type="match status" value="1"/>
</dbReference>
<keyword evidence="1" id="KW-0812">Transmembrane</keyword>
<protein>
    <submittedName>
        <fullName evidence="2">DUF2244 domain-containing protein</fullName>
    </submittedName>
</protein>
<dbReference type="RefSeq" id="WP_190260759.1">
    <property type="nucleotide sequence ID" value="NZ_CP053923.1"/>
</dbReference>
<dbReference type="AlphaFoldDB" id="A0A7H1N3J1"/>
<accession>A0A7H1N3J1</accession>
<dbReference type="KEGG" id="dvn:HQ394_14245"/>
<feature type="transmembrane region" description="Helical" evidence="1">
    <location>
        <begin position="26"/>
        <end position="46"/>
    </location>
</feature>
<keyword evidence="1" id="KW-0472">Membrane</keyword>
<dbReference type="Proteomes" id="UP000516369">
    <property type="component" value="Chromosome"/>
</dbReference>
<gene>
    <name evidence="2" type="ORF">HQ394_14245</name>
</gene>
<reference evidence="2 3" key="1">
    <citation type="submission" date="2020-05" db="EMBL/GenBank/DDBJ databases">
        <title>Complete closed genome sequence of Defluviicoccus vanus.</title>
        <authorList>
            <person name="Bessarab I."/>
            <person name="Arumugam K."/>
            <person name="Maszenan A.M."/>
            <person name="Seviour R.J."/>
            <person name="Williams R.B."/>
        </authorList>
    </citation>
    <scope>NUCLEOTIDE SEQUENCE [LARGE SCALE GENOMIC DNA]</scope>
    <source>
        <strain evidence="2 3">Ben 114</strain>
    </source>
</reference>
<dbReference type="InterPro" id="IPR016990">
    <property type="entry name" value="UCP032162_TM"/>
</dbReference>